<protein>
    <submittedName>
        <fullName evidence="1">Uncharacterized protein</fullName>
    </submittedName>
</protein>
<accession>A0A0F9EPP2</accession>
<dbReference type="Gene3D" id="3.40.50.1000">
    <property type="entry name" value="HAD superfamily/HAD-like"/>
    <property type="match status" value="1"/>
</dbReference>
<sequence length="119" mass="13721">LKDDGGIAVSFNGNRYSVERSTIAVSTTNSLGVLPIFQAKDEITHFLTEWEDKFDSFQNNPRNIINGLISKECKEFFIKYNFLPEIVNLTDKSREQLKHITLRQEKMRKIVRGWAGILS</sequence>
<evidence type="ECO:0000313" key="1">
    <source>
        <dbReference type="EMBL" id="KKL46860.1"/>
    </source>
</evidence>
<organism evidence="1">
    <name type="scientific">marine sediment metagenome</name>
    <dbReference type="NCBI Taxonomy" id="412755"/>
    <lineage>
        <taxon>unclassified sequences</taxon>
        <taxon>metagenomes</taxon>
        <taxon>ecological metagenomes</taxon>
    </lineage>
</organism>
<dbReference type="AlphaFoldDB" id="A0A0F9EPP2"/>
<proteinExistence type="predicted"/>
<gene>
    <name evidence="1" type="ORF">LCGC14_2341330</name>
</gene>
<reference evidence="1" key="1">
    <citation type="journal article" date="2015" name="Nature">
        <title>Complex archaea that bridge the gap between prokaryotes and eukaryotes.</title>
        <authorList>
            <person name="Spang A."/>
            <person name="Saw J.H."/>
            <person name="Jorgensen S.L."/>
            <person name="Zaremba-Niedzwiedzka K."/>
            <person name="Martijn J."/>
            <person name="Lind A.E."/>
            <person name="van Eijk R."/>
            <person name="Schleper C."/>
            <person name="Guy L."/>
            <person name="Ettema T.J."/>
        </authorList>
    </citation>
    <scope>NUCLEOTIDE SEQUENCE</scope>
</reference>
<dbReference type="InterPro" id="IPR023214">
    <property type="entry name" value="HAD_sf"/>
</dbReference>
<feature type="non-terminal residue" evidence="1">
    <location>
        <position position="1"/>
    </location>
</feature>
<name>A0A0F9EPP2_9ZZZZ</name>
<comment type="caution">
    <text evidence="1">The sequence shown here is derived from an EMBL/GenBank/DDBJ whole genome shotgun (WGS) entry which is preliminary data.</text>
</comment>
<dbReference type="EMBL" id="LAZR01033881">
    <property type="protein sequence ID" value="KKL46860.1"/>
    <property type="molecule type" value="Genomic_DNA"/>
</dbReference>